<dbReference type="Pfam" id="PF07690">
    <property type="entry name" value="MFS_1"/>
    <property type="match status" value="1"/>
</dbReference>
<comment type="subcellular location">
    <subcellularLocation>
        <location evidence="1">Membrane</location>
        <topology evidence="1">Multi-pass membrane protein</topology>
    </subcellularLocation>
</comment>
<sequence>MPESPKFLMSVGQNKEALQIFKRVYRINTGKSEATFPIKELVDEIKLHQNEDHIHGGLVTANRTKTQALREGWQQLKPLFFPPLLPKLILVCFIQFLLMMTVNTIKIWLPQLFQAINDFQFKYENKSSSLCEMIEMLSPKHASIPCTVNFKNSSVYINSMIVSLVTIGGYLLAAVVINKVGRKKILHVAFLISGSCAIAMYFSSKNVVILVLSCIFASIGSICSNVMQTITIDLFPTTLRSMTLSILMMAGRSGILIGNLLFPLLLSMGCGFVFFSSGGLLLGCAVLSIVLPNTERKSLQ</sequence>
<evidence type="ECO:0000256" key="6">
    <source>
        <dbReference type="SAM" id="Phobius"/>
    </source>
</evidence>
<dbReference type="PANTHER" id="PTHR23511:SF36">
    <property type="entry name" value="EG:BACR7A4.13 PROTEIN-RELATED"/>
    <property type="match status" value="1"/>
</dbReference>
<keyword evidence="3 6" id="KW-0812">Transmembrane</keyword>
<name>A0A9P0B3P5_BRAAE</name>
<dbReference type="PANTHER" id="PTHR23511">
    <property type="entry name" value="SYNAPTIC VESICLE GLYCOPROTEIN 2"/>
    <property type="match status" value="1"/>
</dbReference>
<dbReference type="OrthoDB" id="6133115at2759"/>
<feature type="transmembrane region" description="Helical" evidence="6">
    <location>
        <begin position="272"/>
        <end position="291"/>
    </location>
</feature>
<dbReference type="Proteomes" id="UP001154078">
    <property type="component" value="Chromosome 3"/>
</dbReference>
<gene>
    <name evidence="7" type="ORF">MELIAE_LOCUS5907</name>
</gene>
<feature type="transmembrane region" description="Helical" evidence="6">
    <location>
        <begin position="208"/>
        <end position="232"/>
    </location>
</feature>
<keyword evidence="8" id="KW-1185">Reference proteome</keyword>
<protein>
    <submittedName>
        <fullName evidence="7">Uncharacterized protein</fullName>
    </submittedName>
</protein>
<evidence type="ECO:0000256" key="5">
    <source>
        <dbReference type="ARBA" id="ARBA00023136"/>
    </source>
</evidence>
<dbReference type="GO" id="GO:0016020">
    <property type="term" value="C:membrane"/>
    <property type="evidence" value="ECO:0007669"/>
    <property type="project" value="UniProtKB-SubCell"/>
</dbReference>
<evidence type="ECO:0000313" key="7">
    <source>
        <dbReference type="EMBL" id="CAH0554052.1"/>
    </source>
</evidence>
<keyword evidence="2" id="KW-0813">Transport</keyword>
<evidence type="ECO:0000256" key="3">
    <source>
        <dbReference type="ARBA" id="ARBA00022692"/>
    </source>
</evidence>
<dbReference type="EMBL" id="OV121134">
    <property type="protein sequence ID" value="CAH0554052.1"/>
    <property type="molecule type" value="Genomic_DNA"/>
</dbReference>
<dbReference type="SUPFAM" id="SSF103473">
    <property type="entry name" value="MFS general substrate transporter"/>
    <property type="match status" value="1"/>
</dbReference>
<dbReference type="InterPro" id="IPR036259">
    <property type="entry name" value="MFS_trans_sf"/>
</dbReference>
<feature type="transmembrane region" description="Helical" evidence="6">
    <location>
        <begin position="185"/>
        <end position="202"/>
    </location>
</feature>
<dbReference type="GO" id="GO:0022857">
    <property type="term" value="F:transmembrane transporter activity"/>
    <property type="evidence" value="ECO:0007669"/>
    <property type="project" value="InterPro"/>
</dbReference>
<evidence type="ECO:0000256" key="4">
    <source>
        <dbReference type="ARBA" id="ARBA00022989"/>
    </source>
</evidence>
<reference evidence="7" key="1">
    <citation type="submission" date="2021-12" db="EMBL/GenBank/DDBJ databases">
        <authorList>
            <person name="King R."/>
        </authorList>
    </citation>
    <scope>NUCLEOTIDE SEQUENCE</scope>
</reference>
<dbReference type="InterPro" id="IPR011701">
    <property type="entry name" value="MFS"/>
</dbReference>
<keyword evidence="4 6" id="KW-1133">Transmembrane helix</keyword>
<evidence type="ECO:0000256" key="1">
    <source>
        <dbReference type="ARBA" id="ARBA00004141"/>
    </source>
</evidence>
<feature type="transmembrane region" description="Helical" evidence="6">
    <location>
        <begin position="244"/>
        <end position="266"/>
    </location>
</feature>
<dbReference type="Gene3D" id="1.20.1250.20">
    <property type="entry name" value="MFS general substrate transporter like domains"/>
    <property type="match status" value="1"/>
</dbReference>
<evidence type="ECO:0000313" key="8">
    <source>
        <dbReference type="Proteomes" id="UP001154078"/>
    </source>
</evidence>
<accession>A0A9P0B3P5</accession>
<dbReference type="AlphaFoldDB" id="A0A9P0B3P5"/>
<keyword evidence="5 6" id="KW-0472">Membrane</keyword>
<feature type="transmembrane region" description="Helical" evidence="6">
    <location>
        <begin position="88"/>
        <end position="109"/>
    </location>
</feature>
<evidence type="ECO:0000256" key="2">
    <source>
        <dbReference type="ARBA" id="ARBA00022448"/>
    </source>
</evidence>
<proteinExistence type="predicted"/>
<organism evidence="7 8">
    <name type="scientific">Brassicogethes aeneus</name>
    <name type="common">Rape pollen beetle</name>
    <name type="synonym">Meligethes aeneus</name>
    <dbReference type="NCBI Taxonomy" id="1431903"/>
    <lineage>
        <taxon>Eukaryota</taxon>
        <taxon>Metazoa</taxon>
        <taxon>Ecdysozoa</taxon>
        <taxon>Arthropoda</taxon>
        <taxon>Hexapoda</taxon>
        <taxon>Insecta</taxon>
        <taxon>Pterygota</taxon>
        <taxon>Neoptera</taxon>
        <taxon>Endopterygota</taxon>
        <taxon>Coleoptera</taxon>
        <taxon>Polyphaga</taxon>
        <taxon>Cucujiformia</taxon>
        <taxon>Nitidulidae</taxon>
        <taxon>Meligethinae</taxon>
        <taxon>Brassicogethes</taxon>
    </lineage>
</organism>
<feature type="transmembrane region" description="Helical" evidence="6">
    <location>
        <begin position="155"/>
        <end position="178"/>
    </location>
</feature>